<dbReference type="CDD" id="cd03357">
    <property type="entry name" value="LbH_MAT_GAT"/>
    <property type="match status" value="1"/>
</dbReference>
<keyword evidence="3" id="KW-0677">Repeat</keyword>
<dbReference type="PANTHER" id="PTHR43017">
    <property type="entry name" value="GALACTOSIDE O-ACETYLTRANSFERASE"/>
    <property type="match status" value="1"/>
</dbReference>
<comment type="caution">
    <text evidence="8">The sequence shown here is derived from an EMBL/GenBank/DDBJ whole genome shotgun (WGS) entry which is preliminary data.</text>
</comment>
<sequence length="218" mass="23357">MTEATTKAATRKQSATVQKKERGAEWHKMVAGQPYDAADPELKAARERCRALYHSFNTQWQEKPERDALLQALLGSRGDACAINPPFFCDYGANIHLGENFYANVNCTILDVCEVHIGDNVLLAPGVQIYTAAHPVAVAPRVAGVEFGKPVRIGNNVWIGGSTVICPGVTIGDNSVIGAGSVVTRDIPANVVAVGNPCKVLRSMTAEELAGMQQMNQP</sequence>
<dbReference type="Pfam" id="PF00132">
    <property type="entry name" value="Hexapep"/>
    <property type="match status" value="1"/>
</dbReference>
<dbReference type="InterPro" id="IPR039369">
    <property type="entry name" value="LacA-like"/>
</dbReference>
<dbReference type="RefSeq" id="WP_156128229.1">
    <property type="nucleotide sequence ID" value="NZ_CDDF01000008.1"/>
</dbReference>
<keyword evidence="4 5" id="KW-0012">Acyltransferase</keyword>
<evidence type="ECO:0000256" key="3">
    <source>
        <dbReference type="ARBA" id="ARBA00022737"/>
    </source>
</evidence>
<gene>
    <name evidence="8" type="ORF">ACFPVW_08635</name>
</gene>
<evidence type="ECO:0000256" key="6">
    <source>
        <dbReference type="SAM" id="MobiDB-lite"/>
    </source>
</evidence>
<feature type="domain" description="Maltose/galactoside acetyltransferase" evidence="7">
    <location>
        <begin position="26"/>
        <end position="79"/>
    </location>
</feature>
<dbReference type="PROSITE" id="PS00101">
    <property type="entry name" value="HEXAPEP_TRANSFERASES"/>
    <property type="match status" value="1"/>
</dbReference>
<feature type="compositionally biased region" description="Polar residues" evidence="6">
    <location>
        <begin position="1"/>
        <end position="17"/>
    </location>
</feature>
<dbReference type="InterPro" id="IPR018357">
    <property type="entry name" value="Hexapep_transf_CS"/>
</dbReference>
<evidence type="ECO:0000256" key="4">
    <source>
        <dbReference type="ARBA" id="ARBA00023315"/>
    </source>
</evidence>
<comment type="similarity">
    <text evidence="1 5">Belongs to the transferase hexapeptide repeat family.</text>
</comment>
<evidence type="ECO:0000256" key="1">
    <source>
        <dbReference type="ARBA" id="ARBA00007274"/>
    </source>
</evidence>
<dbReference type="InterPro" id="IPR024688">
    <property type="entry name" value="Mac_dom"/>
</dbReference>
<name>A0ABW0YES2_9GAMM</name>
<dbReference type="Gene3D" id="2.160.10.10">
    <property type="entry name" value="Hexapeptide repeat proteins"/>
    <property type="match status" value="1"/>
</dbReference>
<dbReference type="GO" id="GO:0016746">
    <property type="term" value="F:acyltransferase activity"/>
    <property type="evidence" value="ECO:0007669"/>
    <property type="project" value="UniProtKB-KW"/>
</dbReference>
<evidence type="ECO:0000256" key="5">
    <source>
        <dbReference type="RuleBase" id="RU367021"/>
    </source>
</evidence>
<dbReference type="SMART" id="SM01266">
    <property type="entry name" value="Mac"/>
    <property type="match status" value="1"/>
</dbReference>
<feature type="region of interest" description="Disordered" evidence="6">
    <location>
        <begin position="1"/>
        <end position="23"/>
    </location>
</feature>
<evidence type="ECO:0000256" key="2">
    <source>
        <dbReference type="ARBA" id="ARBA00022679"/>
    </source>
</evidence>
<organism evidence="8 9">
    <name type="scientific">Aeromonas eucrenophila</name>
    <dbReference type="NCBI Taxonomy" id="649"/>
    <lineage>
        <taxon>Bacteria</taxon>
        <taxon>Pseudomonadati</taxon>
        <taxon>Pseudomonadota</taxon>
        <taxon>Gammaproteobacteria</taxon>
        <taxon>Aeromonadales</taxon>
        <taxon>Aeromonadaceae</taxon>
        <taxon>Aeromonas</taxon>
    </lineage>
</organism>
<dbReference type="PANTHER" id="PTHR43017:SF1">
    <property type="entry name" value="ACETYLTRANSFERASE YJL218W-RELATED"/>
    <property type="match status" value="1"/>
</dbReference>
<dbReference type="EC" id="2.3.1.-" evidence="5"/>
<dbReference type="InterPro" id="IPR011004">
    <property type="entry name" value="Trimer_LpxA-like_sf"/>
</dbReference>
<keyword evidence="2 5" id="KW-0808">Transferase</keyword>
<evidence type="ECO:0000259" key="7">
    <source>
        <dbReference type="SMART" id="SM01266"/>
    </source>
</evidence>
<dbReference type="InterPro" id="IPR001451">
    <property type="entry name" value="Hexapep"/>
</dbReference>
<evidence type="ECO:0000313" key="9">
    <source>
        <dbReference type="Proteomes" id="UP001596132"/>
    </source>
</evidence>
<protein>
    <recommendedName>
        <fullName evidence="5">Acetyltransferase</fullName>
        <ecNumber evidence="5">2.3.1.-</ecNumber>
    </recommendedName>
</protein>
<dbReference type="Proteomes" id="UP001596132">
    <property type="component" value="Unassembled WGS sequence"/>
</dbReference>
<dbReference type="EMBL" id="JBHSPP010000008">
    <property type="protein sequence ID" value="MFC5706124.1"/>
    <property type="molecule type" value="Genomic_DNA"/>
</dbReference>
<evidence type="ECO:0000313" key="8">
    <source>
        <dbReference type="EMBL" id="MFC5706124.1"/>
    </source>
</evidence>
<dbReference type="Pfam" id="PF12464">
    <property type="entry name" value="Mac"/>
    <property type="match status" value="1"/>
</dbReference>
<reference evidence="9" key="1">
    <citation type="journal article" date="2019" name="Int. J. Syst. Evol. Microbiol.">
        <title>The Global Catalogue of Microorganisms (GCM) 10K type strain sequencing project: providing services to taxonomists for standard genome sequencing and annotation.</title>
        <authorList>
            <consortium name="The Broad Institute Genomics Platform"/>
            <consortium name="The Broad Institute Genome Sequencing Center for Infectious Disease"/>
            <person name="Wu L."/>
            <person name="Ma J."/>
        </authorList>
    </citation>
    <scope>NUCLEOTIDE SEQUENCE [LARGE SCALE GENOMIC DNA]</scope>
    <source>
        <strain evidence="9">KCTC 15012</strain>
    </source>
</reference>
<keyword evidence="9" id="KW-1185">Reference proteome</keyword>
<dbReference type="SUPFAM" id="SSF51161">
    <property type="entry name" value="Trimeric LpxA-like enzymes"/>
    <property type="match status" value="1"/>
</dbReference>
<accession>A0ABW0YES2</accession>
<proteinExistence type="inferred from homology"/>